<name>A0ACC3B1V5_9EURO</name>
<accession>A0ACC3B1V5</accession>
<protein>
    <submittedName>
        <fullName evidence="1">Uncharacterized protein</fullName>
    </submittedName>
</protein>
<gene>
    <name evidence="1" type="ORF">N8T08_005741</name>
</gene>
<proteinExistence type="predicted"/>
<dbReference type="EMBL" id="JAOPJF010000033">
    <property type="protein sequence ID" value="KAK1144079.1"/>
    <property type="molecule type" value="Genomic_DNA"/>
</dbReference>
<evidence type="ECO:0000313" key="1">
    <source>
        <dbReference type="EMBL" id="KAK1144079.1"/>
    </source>
</evidence>
<sequence>MVIAKACNAWTQLFPPSPSFTEKDVPAQTGRVFIVTGGNGGVGFALCRILYSTGATVYMASRSKERAEEAIRTIIESSPAPANPGRILFLQLDLNDLESVKAAAATFSARETKLDILWNNAGMGANRIAPNTRTKQGFEAMVGMHCIATLVFTDLLRPQLRAAAASQPPGAVRVVCTSSFLAESGSPVNGVDFATLEKGTDDRVVNYAVSKAGTWMLGREMARRYAADGIFSVVQNPGNLKAGSYEGTPALTMCLVRPLLYDARFGAYTELYCGLSPEITTETNGAYVIPWGRIRPDKDCPRRDIINAMTSVEEGGLGYATKFWEWCEEQWRPFIETTTDSSNPLINSEEFLQCENGNTEVFA</sequence>
<evidence type="ECO:0000313" key="2">
    <source>
        <dbReference type="Proteomes" id="UP001177260"/>
    </source>
</evidence>
<reference evidence="1 2" key="1">
    <citation type="journal article" date="2023" name="ACS Omega">
        <title>Identification of the Neoaspergillic Acid Biosynthesis Gene Cluster by Establishing an In Vitro CRISPR-Ribonucleoprotein Genetic System in Aspergillus melleus.</title>
        <authorList>
            <person name="Yuan B."/>
            <person name="Grau M.F."/>
            <person name="Murata R.M."/>
            <person name="Torok T."/>
            <person name="Venkateswaran K."/>
            <person name="Stajich J.E."/>
            <person name="Wang C.C.C."/>
        </authorList>
    </citation>
    <scope>NUCLEOTIDE SEQUENCE [LARGE SCALE GENOMIC DNA]</scope>
    <source>
        <strain evidence="1 2">IMV 1140</strain>
    </source>
</reference>
<dbReference type="Proteomes" id="UP001177260">
    <property type="component" value="Unassembled WGS sequence"/>
</dbReference>
<organism evidence="1 2">
    <name type="scientific">Aspergillus melleus</name>
    <dbReference type="NCBI Taxonomy" id="138277"/>
    <lineage>
        <taxon>Eukaryota</taxon>
        <taxon>Fungi</taxon>
        <taxon>Dikarya</taxon>
        <taxon>Ascomycota</taxon>
        <taxon>Pezizomycotina</taxon>
        <taxon>Eurotiomycetes</taxon>
        <taxon>Eurotiomycetidae</taxon>
        <taxon>Eurotiales</taxon>
        <taxon>Aspergillaceae</taxon>
        <taxon>Aspergillus</taxon>
        <taxon>Aspergillus subgen. Circumdati</taxon>
    </lineage>
</organism>
<keyword evidence="2" id="KW-1185">Reference proteome</keyword>
<comment type="caution">
    <text evidence="1">The sequence shown here is derived from an EMBL/GenBank/DDBJ whole genome shotgun (WGS) entry which is preliminary data.</text>
</comment>